<keyword evidence="2" id="KW-1185">Reference proteome</keyword>
<sequence length="104" mass="10460">MSDAPALLAERLAGLAASRETVTYGALAAALGLRMAELTALLEATMEADAAAGRPLRAAVMEGKLSGGLPAKGFFDKAAGLGFDTSDPAGFTGQMRAALAVHPE</sequence>
<organism evidence="1 2">
    <name type="scientific">Paragemmobacter straminiformis</name>
    <dbReference type="NCBI Taxonomy" id="2045119"/>
    <lineage>
        <taxon>Bacteria</taxon>
        <taxon>Pseudomonadati</taxon>
        <taxon>Pseudomonadota</taxon>
        <taxon>Alphaproteobacteria</taxon>
        <taxon>Rhodobacterales</taxon>
        <taxon>Paracoccaceae</taxon>
        <taxon>Paragemmobacter</taxon>
    </lineage>
</organism>
<gene>
    <name evidence="1" type="ORF">H7F16_07365</name>
</gene>
<evidence type="ECO:0000313" key="2">
    <source>
        <dbReference type="Proteomes" id="UP000555411"/>
    </source>
</evidence>
<name>A0A842I5F9_9RHOB</name>
<accession>A0A842I5F9</accession>
<protein>
    <submittedName>
        <fullName evidence="1">Uncharacterized protein</fullName>
    </submittedName>
</protein>
<comment type="caution">
    <text evidence="1">The sequence shown here is derived from an EMBL/GenBank/DDBJ whole genome shotgun (WGS) entry which is preliminary data.</text>
</comment>
<dbReference type="RefSeq" id="WP_185796935.1">
    <property type="nucleotide sequence ID" value="NZ_JACLQD010000002.1"/>
</dbReference>
<proteinExistence type="predicted"/>
<dbReference type="AlphaFoldDB" id="A0A842I5F9"/>
<dbReference type="Proteomes" id="UP000555411">
    <property type="component" value="Unassembled WGS sequence"/>
</dbReference>
<evidence type="ECO:0000313" key="1">
    <source>
        <dbReference type="EMBL" id="MBC2835322.1"/>
    </source>
</evidence>
<dbReference type="EMBL" id="JACLQD010000002">
    <property type="protein sequence ID" value="MBC2835322.1"/>
    <property type="molecule type" value="Genomic_DNA"/>
</dbReference>
<reference evidence="1 2" key="1">
    <citation type="journal article" date="2017" name="Int. J. Syst. Evol. Microbiol.">
        <title>Gemmobacter straminiformis sp. nov., isolated from an artificial fountain.</title>
        <authorList>
            <person name="Kang J.Y."/>
            <person name="Kim M.J."/>
            <person name="Chun J."/>
            <person name="Son K.P."/>
            <person name="Jahng K.Y."/>
        </authorList>
    </citation>
    <scope>NUCLEOTIDE SEQUENCE [LARGE SCALE GENOMIC DNA]</scope>
    <source>
        <strain evidence="1 2">CAM-8</strain>
    </source>
</reference>